<evidence type="ECO:0000256" key="3">
    <source>
        <dbReference type="ARBA" id="ARBA00012670"/>
    </source>
</evidence>
<dbReference type="EMBL" id="JAYGIL010000002">
    <property type="protein sequence ID" value="MEA5401525.1"/>
    <property type="molecule type" value="Genomic_DNA"/>
</dbReference>
<dbReference type="InterPro" id="IPR017853">
    <property type="entry name" value="GH"/>
</dbReference>
<keyword evidence="10" id="KW-1185">Reference proteome</keyword>
<feature type="signal peptide" evidence="7">
    <location>
        <begin position="1"/>
        <end position="24"/>
    </location>
</feature>
<keyword evidence="4 7" id="KW-0732">Signal</keyword>
<name>A0ABU5RZA7_9BACT</name>
<evidence type="ECO:0000256" key="1">
    <source>
        <dbReference type="ARBA" id="ARBA00001462"/>
    </source>
</evidence>
<dbReference type="Gene3D" id="3.20.20.80">
    <property type="entry name" value="Glycosidases"/>
    <property type="match status" value="1"/>
</dbReference>
<evidence type="ECO:0000256" key="7">
    <source>
        <dbReference type="SAM" id="SignalP"/>
    </source>
</evidence>
<keyword evidence="5" id="KW-0378">Hydrolase</keyword>
<dbReference type="InterPro" id="IPR051563">
    <property type="entry name" value="Glycosyl_Hydrolase_51"/>
</dbReference>
<dbReference type="SUPFAM" id="SSF51445">
    <property type="entry name" value="(Trans)glycosidases"/>
    <property type="match status" value="1"/>
</dbReference>
<evidence type="ECO:0000313" key="9">
    <source>
        <dbReference type="EMBL" id="MEA5401525.1"/>
    </source>
</evidence>
<dbReference type="Proteomes" id="UP001303899">
    <property type="component" value="Unassembled WGS sequence"/>
</dbReference>
<comment type="catalytic activity">
    <reaction evidence="1">
        <text>Hydrolysis of terminal non-reducing alpha-L-arabinofuranoside residues in alpha-L-arabinosides.</text>
        <dbReference type="EC" id="3.2.1.55"/>
    </reaction>
</comment>
<dbReference type="Pfam" id="PF22848">
    <property type="entry name" value="ASD1_dom"/>
    <property type="match status" value="1"/>
</dbReference>
<dbReference type="InterPro" id="IPR010720">
    <property type="entry name" value="Alpha-L-AF_C"/>
</dbReference>
<protein>
    <recommendedName>
        <fullName evidence="3">non-reducing end alpha-L-arabinofuranosidase</fullName>
        <ecNumber evidence="3">3.2.1.55</ecNumber>
    </recommendedName>
</protein>
<organism evidence="9 10">
    <name type="scientific">Arcicella gelida</name>
    <dbReference type="NCBI Taxonomy" id="2984195"/>
    <lineage>
        <taxon>Bacteria</taxon>
        <taxon>Pseudomonadati</taxon>
        <taxon>Bacteroidota</taxon>
        <taxon>Cytophagia</taxon>
        <taxon>Cytophagales</taxon>
        <taxon>Flectobacillaceae</taxon>
        <taxon>Arcicella</taxon>
    </lineage>
</organism>
<dbReference type="PANTHER" id="PTHR31776">
    <property type="entry name" value="ALPHA-L-ARABINOFURANOSIDASE 1"/>
    <property type="match status" value="1"/>
</dbReference>
<dbReference type="InterPro" id="IPR013780">
    <property type="entry name" value="Glyco_hydro_b"/>
</dbReference>
<dbReference type="InterPro" id="IPR055235">
    <property type="entry name" value="ASD1_cat"/>
</dbReference>
<evidence type="ECO:0000313" key="10">
    <source>
        <dbReference type="Proteomes" id="UP001303899"/>
    </source>
</evidence>
<feature type="chain" id="PRO_5045961960" description="non-reducing end alpha-L-arabinofuranosidase" evidence="7">
    <location>
        <begin position="25"/>
        <end position="662"/>
    </location>
</feature>
<keyword evidence="6" id="KW-0325">Glycoprotein</keyword>
<dbReference type="EC" id="3.2.1.55" evidence="3"/>
<dbReference type="Gene3D" id="2.60.40.1180">
    <property type="entry name" value="Golgi alpha-mannosidase II"/>
    <property type="match status" value="1"/>
</dbReference>
<evidence type="ECO:0000256" key="5">
    <source>
        <dbReference type="ARBA" id="ARBA00022801"/>
    </source>
</evidence>
<reference evidence="9 10" key="1">
    <citation type="submission" date="2023-12" db="EMBL/GenBank/DDBJ databases">
        <title>Novel species of the genus Arcicella isolated from rivers.</title>
        <authorList>
            <person name="Lu H."/>
        </authorList>
    </citation>
    <scope>NUCLEOTIDE SEQUENCE [LARGE SCALE GENOMIC DNA]</scope>
    <source>
        <strain evidence="9 10">DC2W</strain>
    </source>
</reference>
<sequence length="662" mass="74521">MNLKKLRIFSLLVAAITLQGKTHAQTPVINIKATQPVAEIQPTMWGVFFEDINMGADGGIYAELVKNRSFEFQKPLMGWKVERKKAEEGDVIIQNRQGNTANPRFISIKANNTSKGDLGITNEGFKGMGIKKGLRYDFSVLYRHQKGSVKFHLELLDSKGNIIGETSLIPTGNGHGWKKEAISFNANETEAKGKFRIWFEGNGEIDLDMVSLFPEDTWKKRPGGMRADMIQLLADMKPGFIRFPGGCIVEGIDLANRYQWKKTLGPIEERQLIINRWNVEFAHRPSPDYFQTFGLGFFEYFQLAEDIGAEPLPILNCGMACQFNTAEVVPVNELEPYIQDALDLIEFANAEPNTKWGKVRADMGHPAPFDLKFLGIGNENWGPQYVERLKIFTKAIKAKYPNIKLVNSAGTDPSGDRFDYLNKELRTMNADIIDEHYYRTPDWFLKNAGRYDSYDRNGSKIFAGEYAAQSDKTVSVNNRNNWKCALSEAAFMTGLERNAQVVNMASYAPLFAHAEGWQWTPDLIWVDNLRSYGTPNYHVQKLYSTNKGTHVLNTTQNGSPLTGQDELYASGILDKKTNEVILKVANVSDKAQVREVNLEGIKKFDTKAKLTVLKNDNLDAANTFENATNVSPVEETIILNPKKKISLTLAPNSFTVLRVKLL</sequence>
<dbReference type="RefSeq" id="WP_323325237.1">
    <property type="nucleotide sequence ID" value="NZ_JAYGIL010000002.1"/>
</dbReference>
<evidence type="ECO:0000256" key="6">
    <source>
        <dbReference type="ARBA" id="ARBA00023180"/>
    </source>
</evidence>
<dbReference type="SMART" id="SM00813">
    <property type="entry name" value="Alpha-L-AF_C"/>
    <property type="match status" value="1"/>
</dbReference>
<dbReference type="PANTHER" id="PTHR31776:SF0">
    <property type="entry name" value="ALPHA-L-ARABINOFURANOSIDASE 1"/>
    <property type="match status" value="1"/>
</dbReference>
<dbReference type="SUPFAM" id="SSF51011">
    <property type="entry name" value="Glycosyl hydrolase domain"/>
    <property type="match status" value="1"/>
</dbReference>
<evidence type="ECO:0000256" key="4">
    <source>
        <dbReference type="ARBA" id="ARBA00022729"/>
    </source>
</evidence>
<gene>
    <name evidence="9" type="ORF">VB776_01270</name>
</gene>
<evidence type="ECO:0000256" key="2">
    <source>
        <dbReference type="ARBA" id="ARBA00007186"/>
    </source>
</evidence>
<dbReference type="Pfam" id="PF06964">
    <property type="entry name" value="Alpha-L-AF_C"/>
    <property type="match status" value="1"/>
</dbReference>
<feature type="domain" description="Alpha-L-arabinofuranosidase C-terminal" evidence="8">
    <location>
        <begin position="464"/>
        <end position="653"/>
    </location>
</feature>
<comment type="caution">
    <text evidence="9">The sequence shown here is derived from an EMBL/GenBank/DDBJ whole genome shotgun (WGS) entry which is preliminary data.</text>
</comment>
<comment type="similarity">
    <text evidence="2">Belongs to the glycosyl hydrolase 51 family.</text>
</comment>
<accession>A0ABU5RZA7</accession>
<evidence type="ECO:0000259" key="8">
    <source>
        <dbReference type="SMART" id="SM00813"/>
    </source>
</evidence>
<proteinExistence type="inferred from homology"/>